<gene>
    <name evidence="1" type="ORF">QBC37DRAFT_390448</name>
</gene>
<comment type="caution">
    <text evidence="1">The sequence shown here is derived from an EMBL/GenBank/DDBJ whole genome shotgun (WGS) entry which is preliminary data.</text>
</comment>
<organism evidence="1 2">
    <name type="scientific">Rhypophila decipiens</name>
    <dbReference type="NCBI Taxonomy" id="261697"/>
    <lineage>
        <taxon>Eukaryota</taxon>
        <taxon>Fungi</taxon>
        <taxon>Dikarya</taxon>
        <taxon>Ascomycota</taxon>
        <taxon>Pezizomycotina</taxon>
        <taxon>Sordariomycetes</taxon>
        <taxon>Sordariomycetidae</taxon>
        <taxon>Sordariales</taxon>
        <taxon>Naviculisporaceae</taxon>
        <taxon>Rhypophila</taxon>
    </lineage>
</organism>
<proteinExistence type="predicted"/>
<name>A0AAN6Y361_9PEZI</name>
<dbReference type="EMBL" id="MU858173">
    <property type="protein sequence ID" value="KAK4210496.1"/>
    <property type="molecule type" value="Genomic_DNA"/>
</dbReference>
<reference evidence="1" key="2">
    <citation type="submission" date="2023-05" db="EMBL/GenBank/DDBJ databases">
        <authorList>
            <consortium name="Lawrence Berkeley National Laboratory"/>
            <person name="Steindorff A."/>
            <person name="Hensen N."/>
            <person name="Bonometti L."/>
            <person name="Westerberg I."/>
            <person name="Brannstrom I.O."/>
            <person name="Guillou S."/>
            <person name="Cros-Aarteil S."/>
            <person name="Calhoun S."/>
            <person name="Haridas S."/>
            <person name="Kuo A."/>
            <person name="Mondo S."/>
            <person name="Pangilinan J."/>
            <person name="Riley R."/>
            <person name="Labutti K."/>
            <person name="Andreopoulos B."/>
            <person name="Lipzen A."/>
            <person name="Chen C."/>
            <person name="Yanf M."/>
            <person name="Daum C."/>
            <person name="Ng V."/>
            <person name="Clum A."/>
            <person name="Ohm R."/>
            <person name="Martin F."/>
            <person name="Silar P."/>
            <person name="Natvig D."/>
            <person name="Lalanne C."/>
            <person name="Gautier V."/>
            <person name="Ament-Velasquez S.L."/>
            <person name="Kruys A."/>
            <person name="Hutchinson M.I."/>
            <person name="Powell A.J."/>
            <person name="Barry K."/>
            <person name="Miller A.N."/>
            <person name="Grigoriev I.V."/>
            <person name="Debuchy R."/>
            <person name="Gladieux P."/>
            <person name="Thoren M.H."/>
            <person name="Johannesson H."/>
        </authorList>
    </citation>
    <scope>NUCLEOTIDE SEQUENCE</scope>
    <source>
        <strain evidence="1">PSN293</strain>
    </source>
</reference>
<accession>A0AAN6Y361</accession>
<dbReference type="AlphaFoldDB" id="A0AAN6Y361"/>
<reference evidence="1" key="1">
    <citation type="journal article" date="2023" name="Mol. Phylogenet. Evol.">
        <title>Genome-scale phylogeny and comparative genomics of the fungal order Sordariales.</title>
        <authorList>
            <person name="Hensen N."/>
            <person name="Bonometti L."/>
            <person name="Westerberg I."/>
            <person name="Brannstrom I.O."/>
            <person name="Guillou S."/>
            <person name="Cros-Aarteil S."/>
            <person name="Calhoun S."/>
            <person name="Haridas S."/>
            <person name="Kuo A."/>
            <person name="Mondo S."/>
            <person name="Pangilinan J."/>
            <person name="Riley R."/>
            <person name="LaButti K."/>
            <person name="Andreopoulos B."/>
            <person name="Lipzen A."/>
            <person name="Chen C."/>
            <person name="Yan M."/>
            <person name="Daum C."/>
            <person name="Ng V."/>
            <person name="Clum A."/>
            <person name="Steindorff A."/>
            <person name="Ohm R.A."/>
            <person name="Martin F."/>
            <person name="Silar P."/>
            <person name="Natvig D.O."/>
            <person name="Lalanne C."/>
            <person name="Gautier V."/>
            <person name="Ament-Velasquez S.L."/>
            <person name="Kruys A."/>
            <person name="Hutchinson M.I."/>
            <person name="Powell A.J."/>
            <person name="Barry K."/>
            <person name="Miller A.N."/>
            <person name="Grigoriev I.V."/>
            <person name="Debuchy R."/>
            <person name="Gladieux P."/>
            <person name="Hiltunen Thoren M."/>
            <person name="Johannesson H."/>
        </authorList>
    </citation>
    <scope>NUCLEOTIDE SEQUENCE</scope>
    <source>
        <strain evidence="1">PSN293</strain>
    </source>
</reference>
<dbReference type="Proteomes" id="UP001301769">
    <property type="component" value="Unassembled WGS sequence"/>
</dbReference>
<protein>
    <submittedName>
        <fullName evidence="1">Uncharacterized protein</fullName>
    </submittedName>
</protein>
<keyword evidence="2" id="KW-1185">Reference proteome</keyword>
<sequence>MNLVQPKMESPQLQSHFVTMLPREIRDLIYLELWRDTGVRQHILWHNDEDRTKSHFCRFPCNTDFTFHDPLQADIEAERTRQGISLGQDLRHRTYTWRLQSPWQSHWACGEAAERIHGMDAIKSCSTSASCFKRKIKHVTVSDARSDGNDMSGGIGASSATMSSGQSATDFSSYLPMLLSCKLISSECLKSIYGSTTFVFTDMVALQFFLGFCSLPHWIRDSWPKIGVPPPGFFSYAARVEISLPACFSYQVYCSADPHATDPLAPPLESAEDVVPFLQESPELQKLHNAYDFHWLRLDE</sequence>
<evidence type="ECO:0000313" key="2">
    <source>
        <dbReference type="Proteomes" id="UP001301769"/>
    </source>
</evidence>
<evidence type="ECO:0000313" key="1">
    <source>
        <dbReference type="EMBL" id="KAK4210496.1"/>
    </source>
</evidence>